<feature type="compositionally biased region" description="Basic and acidic residues" evidence="1">
    <location>
        <begin position="147"/>
        <end position="161"/>
    </location>
</feature>
<comment type="caution">
    <text evidence="2">The sequence shown here is derived from an EMBL/GenBank/DDBJ whole genome shotgun (WGS) entry which is preliminary data.</text>
</comment>
<dbReference type="GO" id="GO:0006360">
    <property type="term" value="P:transcription by RNA polymerase I"/>
    <property type="evidence" value="ECO:0007669"/>
    <property type="project" value="InterPro"/>
</dbReference>
<dbReference type="PANTHER" id="PTHR28155:SF1">
    <property type="entry name" value="DNA-DIRECTED RNA POLYMERASE I SUBUNIT RPA34.5-DOMAIN-CONTAINING PROTEIN"/>
    <property type="match status" value="1"/>
</dbReference>
<gene>
    <name evidence="2" type="ORF">BCR42DRAFT_419019</name>
</gene>
<feature type="region of interest" description="Disordered" evidence="1">
    <location>
        <begin position="147"/>
        <end position="221"/>
    </location>
</feature>
<dbReference type="InterPro" id="IPR053263">
    <property type="entry name" value="Euk_RPA34_RNAP_subunit"/>
</dbReference>
<organism evidence="2 3">
    <name type="scientific">Absidia repens</name>
    <dbReference type="NCBI Taxonomy" id="90262"/>
    <lineage>
        <taxon>Eukaryota</taxon>
        <taxon>Fungi</taxon>
        <taxon>Fungi incertae sedis</taxon>
        <taxon>Mucoromycota</taxon>
        <taxon>Mucoromycotina</taxon>
        <taxon>Mucoromycetes</taxon>
        <taxon>Mucorales</taxon>
        <taxon>Cunninghamellaceae</taxon>
        <taxon>Absidia</taxon>
    </lineage>
</organism>
<dbReference type="InterPro" id="IPR013240">
    <property type="entry name" value="DNA-dir_RNA_pol1_su_RPA34"/>
</dbReference>
<dbReference type="GO" id="GO:0000428">
    <property type="term" value="C:DNA-directed RNA polymerase complex"/>
    <property type="evidence" value="ECO:0007669"/>
    <property type="project" value="UniProtKB-KW"/>
</dbReference>
<dbReference type="Pfam" id="PF08208">
    <property type="entry name" value="RNA_polI_A34"/>
    <property type="match status" value="1"/>
</dbReference>
<accession>A0A1X2IC73</accession>
<keyword evidence="2" id="KW-0240">DNA-directed RNA polymerase</keyword>
<dbReference type="AlphaFoldDB" id="A0A1X2IC73"/>
<keyword evidence="2" id="KW-0804">Transcription</keyword>
<protein>
    <submittedName>
        <fullName evidence="2">DNA-directed RNA polymerase I, subunit RPA34.5</fullName>
    </submittedName>
</protein>
<dbReference type="EMBL" id="MCGE01000017">
    <property type="protein sequence ID" value="ORZ13032.1"/>
    <property type="molecule type" value="Genomic_DNA"/>
</dbReference>
<dbReference type="PANTHER" id="PTHR28155">
    <property type="entry name" value="ACR243WP"/>
    <property type="match status" value="1"/>
</dbReference>
<reference evidence="2 3" key="1">
    <citation type="submission" date="2016-07" db="EMBL/GenBank/DDBJ databases">
        <title>Pervasive Adenine N6-methylation of Active Genes in Fungi.</title>
        <authorList>
            <consortium name="DOE Joint Genome Institute"/>
            <person name="Mondo S.J."/>
            <person name="Dannebaum R.O."/>
            <person name="Kuo R.C."/>
            <person name="Labutti K."/>
            <person name="Haridas S."/>
            <person name="Kuo A."/>
            <person name="Salamov A."/>
            <person name="Ahrendt S.R."/>
            <person name="Lipzen A."/>
            <person name="Sullivan W."/>
            <person name="Andreopoulos W.B."/>
            <person name="Clum A."/>
            <person name="Lindquist E."/>
            <person name="Daum C."/>
            <person name="Ramamoorthy G.K."/>
            <person name="Gryganskyi A."/>
            <person name="Culley D."/>
            <person name="Magnuson J.K."/>
            <person name="James T.Y."/>
            <person name="O'Malley M.A."/>
            <person name="Stajich J.E."/>
            <person name="Spatafora J.W."/>
            <person name="Visel A."/>
            <person name="Grigoriev I.V."/>
        </authorList>
    </citation>
    <scope>NUCLEOTIDE SEQUENCE [LARGE SCALE GENOMIC DNA]</scope>
    <source>
        <strain evidence="2 3">NRRL 1336</strain>
    </source>
</reference>
<dbReference type="Gene3D" id="6.20.250.70">
    <property type="match status" value="1"/>
</dbReference>
<dbReference type="OrthoDB" id="76224at2759"/>
<evidence type="ECO:0000256" key="1">
    <source>
        <dbReference type="SAM" id="MobiDB-lite"/>
    </source>
</evidence>
<sequence length="221" mass="24986">MPFSIEETLPAGFTEFNGDKQQQTVFDCEAIKDDDDKELWLIRVPQEVSDSSLKSMKIKLSKTPGKPVSRLHLDEKDQYTMYRVPEGKSLDSDVGVSGQEMLGLSCLVPSRDEEGKMVFAPKEISNYFILDEEVNIPDGTQLAESIRDKPVVKRQHPEGLKMRFKPYGFDTREPTGTDSVSSSMHDQDAHVGKKRKSAKGDDDGDKKKKKKEKKEKKEKST</sequence>
<dbReference type="Proteomes" id="UP000193560">
    <property type="component" value="Unassembled WGS sequence"/>
</dbReference>
<evidence type="ECO:0000313" key="3">
    <source>
        <dbReference type="Proteomes" id="UP000193560"/>
    </source>
</evidence>
<keyword evidence="3" id="KW-1185">Reference proteome</keyword>
<proteinExistence type="predicted"/>
<evidence type="ECO:0000313" key="2">
    <source>
        <dbReference type="EMBL" id="ORZ13032.1"/>
    </source>
</evidence>
<name>A0A1X2IC73_9FUNG</name>